<gene>
    <name evidence="2" type="ORF">LCGC14_1608690</name>
</gene>
<evidence type="ECO:0000313" key="2">
    <source>
        <dbReference type="EMBL" id="KKM24079.1"/>
    </source>
</evidence>
<evidence type="ECO:0000259" key="1">
    <source>
        <dbReference type="Pfam" id="PF00149"/>
    </source>
</evidence>
<name>A0A0F9IVL6_9ZZZZ</name>
<dbReference type="InterPro" id="IPR029052">
    <property type="entry name" value="Metallo-depent_PP-like"/>
</dbReference>
<accession>A0A0F9IVL6</accession>
<comment type="caution">
    <text evidence="2">The sequence shown here is derived from an EMBL/GenBank/DDBJ whole genome shotgun (WGS) entry which is preliminary data.</text>
</comment>
<dbReference type="InterPro" id="IPR004843">
    <property type="entry name" value="Calcineurin-like_PHP"/>
</dbReference>
<dbReference type="GO" id="GO:0016787">
    <property type="term" value="F:hydrolase activity"/>
    <property type="evidence" value="ECO:0007669"/>
    <property type="project" value="InterPro"/>
</dbReference>
<organism evidence="2">
    <name type="scientific">marine sediment metagenome</name>
    <dbReference type="NCBI Taxonomy" id="412755"/>
    <lineage>
        <taxon>unclassified sequences</taxon>
        <taxon>metagenomes</taxon>
        <taxon>ecological metagenomes</taxon>
    </lineage>
</organism>
<dbReference type="SUPFAM" id="SSF56300">
    <property type="entry name" value="Metallo-dependent phosphatases"/>
    <property type="match status" value="1"/>
</dbReference>
<dbReference type="Gene3D" id="3.60.21.10">
    <property type="match status" value="1"/>
</dbReference>
<proteinExistence type="predicted"/>
<dbReference type="EMBL" id="LAZR01012997">
    <property type="protein sequence ID" value="KKM24079.1"/>
    <property type="molecule type" value="Genomic_DNA"/>
</dbReference>
<dbReference type="PANTHER" id="PTHR12905:SF0">
    <property type="entry name" value="CALCINEURIN-LIKE PHOSPHOESTERASE DOMAIN-CONTAINING PROTEIN"/>
    <property type="match status" value="1"/>
</dbReference>
<dbReference type="Pfam" id="PF00149">
    <property type="entry name" value="Metallophos"/>
    <property type="match status" value="1"/>
</dbReference>
<dbReference type="AlphaFoldDB" id="A0A0F9IVL6"/>
<reference evidence="2" key="1">
    <citation type="journal article" date="2015" name="Nature">
        <title>Complex archaea that bridge the gap between prokaryotes and eukaryotes.</title>
        <authorList>
            <person name="Spang A."/>
            <person name="Saw J.H."/>
            <person name="Jorgensen S.L."/>
            <person name="Zaremba-Niedzwiedzka K."/>
            <person name="Martijn J."/>
            <person name="Lind A.E."/>
            <person name="van Eijk R."/>
            <person name="Schleper C."/>
            <person name="Guy L."/>
            <person name="Ettema T.J."/>
        </authorList>
    </citation>
    <scope>NUCLEOTIDE SEQUENCE</scope>
</reference>
<protein>
    <recommendedName>
        <fullName evidence="1">Calcineurin-like phosphoesterase domain-containing protein</fullName>
    </recommendedName>
</protein>
<sequence length="220" mass="25401">MRIGCIGCCHANLGFEIEKCDILLMAGDILPAFHSSILSIQKQINWFNSDLRYWMAIQPCKEIVLTPGNHSWIFQDAPDRVPEMNSNFHYLQDSGIELMGLKIWGSPWTLPFMNWAFNAKKEIIKNYWEQIPDDTNILLLHGPPFGIFDEVIYNGLPKHIGSDSLLKKIEEIKPKLVVFAHNHDQYGVLEREGTTFINCTLLNEDYKLTKEPIYIDYEAL</sequence>
<feature type="domain" description="Calcineurin-like phosphoesterase" evidence="1">
    <location>
        <begin position="5"/>
        <end position="184"/>
    </location>
</feature>
<dbReference type="PANTHER" id="PTHR12905">
    <property type="entry name" value="METALLOPHOSPHOESTERASE"/>
    <property type="match status" value="1"/>
</dbReference>
<dbReference type="InterPro" id="IPR051693">
    <property type="entry name" value="UPF0046_metallophosphoest"/>
</dbReference>